<gene>
    <name evidence="1" type="ORF">CH63R_13464</name>
</gene>
<dbReference type="AlphaFoldDB" id="A0A1B7XR43"/>
<evidence type="ECO:0000313" key="2">
    <source>
        <dbReference type="Proteomes" id="UP000092177"/>
    </source>
</evidence>
<name>A0A1B7XR43_COLHI</name>
<dbReference type="VEuPathDB" id="FungiDB:CH63R_13464"/>
<keyword evidence="2" id="KW-1185">Reference proteome</keyword>
<dbReference type="KEGG" id="chig:CH63R_13464"/>
<sequence length="446" mass="51305">MAQDARSMASKCPLENLPNDVSVALLSASTSFRGLHAIIRASPKLYRCFVLFKRSILINILLNDLGPVIRDAVALSITPQVGWDSTHDYEGASQAIERYQSLPAGLKSTTGLTIESVISIIRFQYVVDFFIREYTSWRFPVLRRAHPDAAVSLSNVERQRLAQAFFRYQLLNRIHPELSHKETDNRVLQAFLGQFSAWEVQQLVCAHIFAYKLCNAMAGFKPVVIDPHAPDYRRRETMFYESHTQDLALLREKLESVYAALVDNPRELESLRRQLARPDSCHSRISFLESSHCWTQDQGGFGYSDPTFRHAIWEGETSDDCHRRELEMPPIVYGMTVTDPPFGWVDALDGLNCSRWGVELYKQFPHSRGTGISYSDNNGWPERRKKVARWWWMGFLFWDKDRVDLLKSALPDYGTGWLPLIWDYSVTLSDELGVAFDWVLRRPNCT</sequence>
<dbReference type="GeneID" id="28872545"/>
<organism evidence="1 2">
    <name type="scientific">Colletotrichum higginsianum (strain IMI 349063)</name>
    <name type="common">Crucifer anthracnose fungus</name>
    <dbReference type="NCBI Taxonomy" id="759273"/>
    <lineage>
        <taxon>Eukaryota</taxon>
        <taxon>Fungi</taxon>
        <taxon>Dikarya</taxon>
        <taxon>Ascomycota</taxon>
        <taxon>Pezizomycotina</taxon>
        <taxon>Sordariomycetes</taxon>
        <taxon>Hypocreomycetidae</taxon>
        <taxon>Glomerellales</taxon>
        <taxon>Glomerellaceae</taxon>
        <taxon>Colletotrichum</taxon>
        <taxon>Colletotrichum destructivum species complex</taxon>
    </lineage>
</organism>
<accession>A0A1B7XR43</accession>
<comment type="caution">
    <text evidence="1">The sequence shown here is derived from an EMBL/GenBank/DDBJ whole genome shotgun (WGS) entry which is preliminary data.</text>
</comment>
<dbReference type="RefSeq" id="XP_018150756.1">
    <property type="nucleotide sequence ID" value="XM_018308438.1"/>
</dbReference>
<dbReference type="EMBL" id="LTAN01000010">
    <property type="protein sequence ID" value="OBR02238.1"/>
    <property type="molecule type" value="Genomic_DNA"/>
</dbReference>
<dbReference type="OrthoDB" id="5304511at2759"/>
<proteinExistence type="predicted"/>
<evidence type="ECO:0000313" key="1">
    <source>
        <dbReference type="EMBL" id="OBR02238.1"/>
    </source>
</evidence>
<reference evidence="2" key="1">
    <citation type="journal article" date="2017" name="BMC Genomics">
        <title>Gapless genome assembly of Colletotrichum higginsianum reveals chromosome structure and association of transposable elements with secondary metabolite gene clusters.</title>
        <authorList>
            <person name="Dallery J.-F."/>
            <person name="Lapalu N."/>
            <person name="Zampounis A."/>
            <person name="Pigne S."/>
            <person name="Luyten I."/>
            <person name="Amselem J."/>
            <person name="Wittenberg A.H.J."/>
            <person name="Zhou S."/>
            <person name="de Queiroz M.V."/>
            <person name="Robin G.P."/>
            <person name="Auger A."/>
            <person name="Hainaut M."/>
            <person name="Henrissat B."/>
            <person name="Kim K.-T."/>
            <person name="Lee Y.-H."/>
            <person name="Lespinet O."/>
            <person name="Schwartz D.C."/>
            <person name="Thon M.R."/>
            <person name="O'Connell R.J."/>
        </authorList>
    </citation>
    <scope>NUCLEOTIDE SEQUENCE [LARGE SCALE GENOMIC DNA]</scope>
    <source>
        <strain evidence="2">IMI 349063</strain>
    </source>
</reference>
<dbReference type="Proteomes" id="UP000092177">
    <property type="component" value="Chromosome 10"/>
</dbReference>
<protein>
    <submittedName>
        <fullName evidence="1">Uncharacterized protein</fullName>
    </submittedName>
</protein>